<dbReference type="InterPro" id="IPR013785">
    <property type="entry name" value="Aldolase_TIM"/>
</dbReference>
<keyword evidence="3" id="KW-0104">Cadmium</keyword>
<feature type="binding site" evidence="3">
    <location>
        <position position="40"/>
    </location>
    <ligand>
        <name>Mn(2+)</name>
        <dbReference type="ChEBI" id="CHEBI:29035"/>
    </ligand>
</feature>
<comment type="catalytic activity">
    <reaction evidence="4">
        <text>D-erythrose 4-phosphate + phosphoenolpyruvate + H2O = 7-phospho-2-dehydro-3-deoxy-D-arabino-heptonate + phosphate</text>
        <dbReference type="Rhea" id="RHEA:14717"/>
        <dbReference type="ChEBI" id="CHEBI:15377"/>
        <dbReference type="ChEBI" id="CHEBI:16897"/>
        <dbReference type="ChEBI" id="CHEBI:43474"/>
        <dbReference type="ChEBI" id="CHEBI:58394"/>
        <dbReference type="ChEBI" id="CHEBI:58702"/>
        <dbReference type="EC" id="2.5.1.54"/>
    </reaction>
</comment>
<keyword evidence="3" id="KW-0464">Manganese</keyword>
<dbReference type="GO" id="GO:0003849">
    <property type="term" value="F:3-deoxy-7-phosphoheptulonate synthase activity"/>
    <property type="evidence" value="ECO:0007669"/>
    <property type="project" value="UniProtKB-EC"/>
</dbReference>
<keyword evidence="4" id="KW-0057">Aromatic amino acid biosynthesis</keyword>
<dbReference type="SUPFAM" id="SSF51569">
    <property type="entry name" value="Aldolase"/>
    <property type="match status" value="1"/>
</dbReference>
<comment type="caution">
    <text evidence="5">The sequence shown here is derived from an EMBL/GenBank/DDBJ whole genome shotgun (WGS) entry which is preliminary data.</text>
</comment>
<keyword evidence="2 4" id="KW-0808">Transferase</keyword>
<proteinExistence type="inferred from homology"/>
<dbReference type="PANTHER" id="PTHR21337:SF0">
    <property type="entry name" value="PHOSPHO-2-DEHYDRO-3-DEOXYHEPTONATE ALDOLASE"/>
    <property type="match status" value="1"/>
</dbReference>
<reference evidence="5" key="2">
    <citation type="journal article" date="2021" name="Microbiome">
        <title>Successional dynamics and alternative stable states in a saline activated sludge microbial community over 9 years.</title>
        <authorList>
            <person name="Wang Y."/>
            <person name="Ye J."/>
            <person name="Ju F."/>
            <person name="Liu L."/>
            <person name="Boyd J.A."/>
            <person name="Deng Y."/>
            <person name="Parks D.H."/>
            <person name="Jiang X."/>
            <person name="Yin X."/>
            <person name="Woodcroft B.J."/>
            <person name="Tyson G.W."/>
            <person name="Hugenholtz P."/>
            <person name="Polz M.F."/>
            <person name="Zhang T."/>
        </authorList>
    </citation>
    <scope>NUCLEOTIDE SEQUENCE</scope>
    <source>
        <strain evidence="5">HKST-UBA01</strain>
    </source>
</reference>
<feature type="non-terminal residue" evidence="5">
    <location>
        <position position="1"/>
    </location>
</feature>
<comment type="similarity">
    <text evidence="1 4">Belongs to the class-II DAHP synthase family.</text>
</comment>
<dbReference type="Proteomes" id="UP000697710">
    <property type="component" value="Unassembled WGS sequence"/>
</dbReference>
<evidence type="ECO:0000256" key="4">
    <source>
        <dbReference type="RuleBase" id="RU363071"/>
    </source>
</evidence>
<evidence type="ECO:0000313" key="6">
    <source>
        <dbReference type="Proteomes" id="UP000697710"/>
    </source>
</evidence>
<dbReference type="AlphaFoldDB" id="A0A956M1Z6"/>
<dbReference type="GO" id="GO:0009073">
    <property type="term" value="P:aromatic amino acid family biosynthetic process"/>
    <property type="evidence" value="ECO:0007669"/>
    <property type="project" value="UniProtKB-KW"/>
</dbReference>
<evidence type="ECO:0000313" key="5">
    <source>
        <dbReference type="EMBL" id="MCA9729754.1"/>
    </source>
</evidence>
<dbReference type="PANTHER" id="PTHR21337">
    <property type="entry name" value="PHOSPHO-2-DEHYDRO-3-DEOXYHEPTONATE ALDOLASE 1, 2"/>
    <property type="match status" value="1"/>
</dbReference>
<comment type="cofactor">
    <cofactor evidence="3">
        <name>Mn(2+)</name>
        <dbReference type="ChEBI" id="CHEBI:29035"/>
    </cofactor>
    <cofactor evidence="3">
        <name>Co(2+)</name>
        <dbReference type="ChEBI" id="CHEBI:48828"/>
    </cofactor>
    <cofactor evidence="3">
        <name>Cd(2+)</name>
        <dbReference type="ChEBI" id="CHEBI:48775"/>
    </cofactor>
    <text evidence="3">Binds 1 divalent cation per subunit. The enzyme is active with manganese, cobalt or cadmium ions.</text>
</comment>
<keyword evidence="4" id="KW-0028">Amino-acid biosynthesis</keyword>
<accession>A0A956M1Z6</accession>
<dbReference type="EMBL" id="JAGQHR010000829">
    <property type="protein sequence ID" value="MCA9729754.1"/>
    <property type="molecule type" value="Genomic_DNA"/>
</dbReference>
<organism evidence="5 6">
    <name type="scientific">Eiseniibacteriota bacterium</name>
    <dbReference type="NCBI Taxonomy" id="2212470"/>
    <lineage>
        <taxon>Bacteria</taxon>
        <taxon>Candidatus Eiseniibacteriota</taxon>
    </lineage>
</organism>
<comment type="pathway">
    <text evidence="4">Metabolic intermediate biosynthesis; chorismate biosynthesis; chorismate from D-erythrose 4-phosphate and phosphoenolpyruvate: step 1/7.</text>
</comment>
<protein>
    <recommendedName>
        <fullName evidence="4">Phospho-2-dehydro-3-deoxyheptonate aldolase</fullName>
        <ecNumber evidence="4">2.5.1.54</ecNumber>
    </recommendedName>
</protein>
<dbReference type="Gene3D" id="3.20.20.70">
    <property type="entry name" value="Aldolase class I"/>
    <property type="match status" value="1"/>
</dbReference>
<name>A0A956M1Z6_UNCEI</name>
<dbReference type="InterPro" id="IPR002480">
    <property type="entry name" value="DAHP_synth_2"/>
</dbReference>
<evidence type="ECO:0000256" key="1">
    <source>
        <dbReference type="ARBA" id="ARBA00008911"/>
    </source>
</evidence>
<keyword evidence="3" id="KW-0170">Cobalt</keyword>
<gene>
    <name evidence="5" type="ORF">KC729_18875</name>
</gene>
<evidence type="ECO:0000256" key="3">
    <source>
        <dbReference type="PIRSR" id="PIRSR602480-1"/>
    </source>
</evidence>
<sequence length="93" mass="10184">TETTSGGIKTRDFDKILKELQASFAIHERMGSVLGGVHFELAGEDVTECIGGARGLTEADLTRDYRSRVDPRLNSEQAIEMAMLLAHELRGGH</sequence>
<evidence type="ECO:0000256" key="2">
    <source>
        <dbReference type="ARBA" id="ARBA00022679"/>
    </source>
</evidence>
<dbReference type="Pfam" id="PF01474">
    <property type="entry name" value="DAHP_synth_2"/>
    <property type="match status" value="1"/>
</dbReference>
<dbReference type="GO" id="GO:0008652">
    <property type="term" value="P:amino acid biosynthetic process"/>
    <property type="evidence" value="ECO:0007669"/>
    <property type="project" value="UniProtKB-KW"/>
</dbReference>
<feature type="binding site" evidence="3">
    <location>
        <position position="70"/>
    </location>
    <ligand>
        <name>Mn(2+)</name>
        <dbReference type="ChEBI" id="CHEBI:29035"/>
    </ligand>
</feature>
<reference evidence="5" key="1">
    <citation type="submission" date="2020-04" db="EMBL/GenBank/DDBJ databases">
        <authorList>
            <person name="Zhang T."/>
        </authorList>
    </citation>
    <scope>NUCLEOTIDE SEQUENCE</scope>
    <source>
        <strain evidence="5">HKST-UBA01</strain>
    </source>
</reference>
<dbReference type="EC" id="2.5.1.54" evidence="4"/>